<dbReference type="InterPro" id="IPR011104">
    <property type="entry name" value="Hpr_kin/Pase_C"/>
</dbReference>
<dbReference type="InterPro" id="IPR027417">
    <property type="entry name" value="P-loop_NTPase"/>
</dbReference>
<reference evidence="2 3" key="1">
    <citation type="submission" date="2019-06" db="EMBL/GenBank/DDBJ databases">
        <title>Genome of new Rhodobacteraceae sp. SM1903.</title>
        <authorList>
            <person name="Ren X."/>
        </authorList>
    </citation>
    <scope>NUCLEOTIDE SEQUENCE [LARGE SCALE GENOMIC DNA]</scope>
    <source>
        <strain evidence="2 3">SM1903</strain>
    </source>
</reference>
<gene>
    <name evidence="2" type="ORF">FHY64_15335</name>
</gene>
<dbReference type="OrthoDB" id="8326226at2"/>
<dbReference type="GO" id="GO:0005524">
    <property type="term" value="F:ATP binding"/>
    <property type="evidence" value="ECO:0007669"/>
    <property type="project" value="InterPro"/>
</dbReference>
<protein>
    <submittedName>
        <fullName evidence="2">Serine kinase</fullName>
    </submittedName>
</protein>
<accession>A0A5C5GCR9</accession>
<evidence type="ECO:0000313" key="2">
    <source>
        <dbReference type="EMBL" id="TNY31389.1"/>
    </source>
</evidence>
<organism evidence="2 3">
    <name type="scientific">Pelagovum pacificum</name>
    <dbReference type="NCBI Taxonomy" id="2588711"/>
    <lineage>
        <taxon>Bacteria</taxon>
        <taxon>Pseudomonadati</taxon>
        <taxon>Pseudomonadota</taxon>
        <taxon>Alphaproteobacteria</taxon>
        <taxon>Rhodobacterales</taxon>
        <taxon>Paracoccaceae</taxon>
        <taxon>Pelagovum</taxon>
    </lineage>
</organism>
<dbReference type="Gene3D" id="3.40.50.300">
    <property type="entry name" value="P-loop containing nucleotide triphosphate hydrolases"/>
    <property type="match status" value="1"/>
</dbReference>
<dbReference type="GO" id="GO:0006109">
    <property type="term" value="P:regulation of carbohydrate metabolic process"/>
    <property type="evidence" value="ECO:0007669"/>
    <property type="project" value="InterPro"/>
</dbReference>
<dbReference type="GO" id="GO:0000155">
    <property type="term" value="F:phosphorelay sensor kinase activity"/>
    <property type="evidence" value="ECO:0007669"/>
    <property type="project" value="InterPro"/>
</dbReference>
<proteinExistence type="predicted"/>
<dbReference type="SUPFAM" id="SSF53795">
    <property type="entry name" value="PEP carboxykinase-like"/>
    <property type="match status" value="1"/>
</dbReference>
<keyword evidence="2" id="KW-0808">Transferase</keyword>
<dbReference type="EMBL" id="VFFF01000002">
    <property type="protein sequence ID" value="TNY31389.1"/>
    <property type="molecule type" value="Genomic_DNA"/>
</dbReference>
<evidence type="ECO:0000259" key="1">
    <source>
        <dbReference type="Pfam" id="PF07475"/>
    </source>
</evidence>
<keyword evidence="2" id="KW-0418">Kinase</keyword>
<dbReference type="RefSeq" id="WP_140196314.1">
    <property type="nucleotide sequence ID" value="NZ_CP065915.1"/>
</dbReference>
<evidence type="ECO:0000313" key="3">
    <source>
        <dbReference type="Proteomes" id="UP000314011"/>
    </source>
</evidence>
<keyword evidence="3" id="KW-1185">Reference proteome</keyword>
<feature type="domain" description="HPr kinase/phosphorylase C-terminal" evidence="1">
    <location>
        <begin position="4"/>
        <end position="89"/>
    </location>
</feature>
<dbReference type="Pfam" id="PF07475">
    <property type="entry name" value="Hpr_kinase_C"/>
    <property type="match status" value="1"/>
</dbReference>
<sequence>MAGAATTTLHATTVTVANRAVVLTGRAGSGKSATALELMAYGALLVADDSTRLTRTGRTLTAAPAGPVRGLIEARGVGLLYAASVSGAKVALAVDLDRKETERLPPQRTIAWLDVEIPLIFRVEGRHFAPAILQYLKAARHR</sequence>
<comment type="caution">
    <text evidence="2">The sequence shown here is derived from an EMBL/GenBank/DDBJ whole genome shotgun (WGS) entry which is preliminary data.</text>
</comment>
<dbReference type="AlphaFoldDB" id="A0A5C5GCR9"/>
<name>A0A5C5GCR9_9RHOB</name>
<dbReference type="Proteomes" id="UP000314011">
    <property type="component" value="Unassembled WGS sequence"/>
</dbReference>